<proteinExistence type="predicted"/>
<dbReference type="OrthoDB" id="2384350at2759"/>
<evidence type="ECO:0000313" key="3">
    <source>
        <dbReference type="Proteomes" id="UP000005640"/>
    </source>
</evidence>
<dbReference type="GeneTree" id="ENSGT00940000162618"/>
<dbReference type="Proteomes" id="UP000005640">
    <property type="component" value="Chromosome 5"/>
</dbReference>
<dbReference type="ExpressionAtlas" id="A0A669KAY2">
    <property type="expression patterns" value="baseline and differential"/>
</dbReference>
<protein>
    <submittedName>
        <fullName evidence="2">Ankyrin repeat domain 31</fullName>
    </submittedName>
</protein>
<reference evidence="2 3" key="3">
    <citation type="journal article" date="2004" name="Nature">
        <title>Finishing the euchromatic sequence of the human genome.</title>
        <authorList>
            <consortium name="International Human Genome Sequencing Consortium"/>
        </authorList>
    </citation>
    <scope>NUCLEOTIDE SEQUENCE [LARGE SCALE GENOMIC DNA]</scope>
</reference>
<dbReference type="HGNC" id="HGNC:26853">
    <property type="gene designation" value="ANKRD31"/>
</dbReference>
<organism evidence="2 3">
    <name type="scientific">Homo sapiens</name>
    <name type="common">Human</name>
    <dbReference type="NCBI Taxonomy" id="9606"/>
    <lineage>
        <taxon>Eukaryota</taxon>
        <taxon>Metazoa</taxon>
        <taxon>Chordata</taxon>
        <taxon>Craniata</taxon>
        <taxon>Vertebrata</taxon>
        <taxon>Euteleostomi</taxon>
        <taxon>Mammalia</taxon>
        <taxon>Eutheria</taxon>
        <taxon>Euarchontoglires</taxon>
        <taxon>Primates</taxon>
        <taxon>Haplorrhini</taxon>
        <taxon>Catarrhini</taxon>
        <taxon>Hominidae</taxon>
        <taxon>Homo</taxon>
    </lineage>
</organism>
<reference evidence="2" key="5">
    <citation type="submission" date="2025-09" db="UniProtKB">
        <authorList>
            <consortium name="Ensembl"/>
        </authorList>
    </citation>
    <scope>IDENTIFICATION</scope>
</reference>
<accession>A0A669KAY2</accession>
<reference evidence="2" key="4">
    <citation type="submission" date="2025-08" db="UniProtKB">
        <authorList>
            <consortium name="Ensembl"/>
        </authorList>
    </citation>
    <scope>IDENTIFICATION</scope>
</reference>
<keyword evidence="3" id="KW-1185">Reference proteome</keyword>
<evidence type="ECO:0000256" key="1">
    <source>
        <dbReference type="SAM" id="MobiDB-lite"/>
    </source>
</evidence>
<dbReference type="EMBL" id="AC093259">
    <property type="status" value="NOT_ANNOTATED_CDS"/>
    <property type="molecule type" value="Genomic_DNA"/>
</dbReference>
<reference evidence="2 3" key="2">
    <citation type="journal article" date="2004" name="Nature">
        <title>The DNA sequence and comparative analysis of human chromosome 5.</title>
        <authorList>
            <person name="Schmutz J."/>
            <person name="Martin J."/>
            <person name="Terry A."/>
            <person name="Couronne O."/>
            <person name="Grimwood J."/>
            <person name="Lowry S."/>
            <person name="Gordon L.A."/>
            <person name="Scott D."/>
            <person name="Xie G."/>
            <person name="Huang W."/>
            <person name="Hellsten U."/>
            <person name="Tran-Gyamfi M."/>
            <person name="She X."/>
            <person name="Prabhakar S."/>
            <person name="Aerts A."/>
            <person name="Altherr M."/>
            <person name="Bajorek E."/>
            <person name="Black S."/>
            <person name="Branscomb E."/>
            <person name="Caoile C."/>
            <person name="Challacombe J.F."/>
            <person name="Chan Y.M."/>
            <person name="Denys M."/>
            <person name="Detter J.C."/>
            <person name="Escobar J."/>
            <person name="Flowers D."/>
            <person name="Fotopulos D."/>
            <person name="Glavina T."/>
            <person name="Gomez M."/>
            <person name="Gonzales E."/>
            <person name="Goodstein D."/>
            <person name="Grigoriev I."/>
            <person name="Groza M."/>
            <person name="Hammon N."/>
            <person name="Hawkins T."/>
            <person name="Haydu L."/>
            <person name="Israni S."/>
            <person name="Jett J."/>
            <person name="Kadner K."/>
            <person name="Kimball H."/>
            <person name="Kobayashi A."/>
            <person name="Lopez F."/>
            <person name="Lou Y."/>
            <person name="Martinez D."/>
            <person name="Medina C."/>
            <person name="Morgan J."/>
            <person name="Nandkeshwar R."/>
            <person name="Noonan J.P."/>
            <person name="Pitluck S."/>
            <person name="Pollard M."/>
            <person name="Predki P."/>
            <person name="Priest J."/>
            <person name="Ramirez L."/>
            <person name="Retterer J."/>
            <person name="Rodriguez A."/>
            <person name="Rogers S."/>
            <person name="Salamov A."/>
            <person name="Salazar A."/>
            <person name="Thayer N."/>
            <person name="Tice H."/>
            <person name="Tsai M."/>
            <person name="Ustaszewska A."/>
            <person name="Vo N."/>
            <person name="Wheeler J."/>
            <person name="Wu K."/>
            <person name="Yang J."/>
            <person name="Dickson M."/>
            <person name="Cheng J.F."/>
            <person name="Eichler E.E."/>
            <person name="Olsen A."/>
            <person name="Pennacchio L.A."/>
            <person name="Rokhsar D.S."/>
            <person name="Richardson P."/>
            <person name="Lucas S.M."/>
            <person name="Myers R.M."/>
            <person name="Rubin E.M."/>
        </authorList>
    </citation>
    <scope>NUCLEOTIDE SEQUENCE [LARGE SCALE GENOMIC DNA]</scope>
</reference>
<dbReference type="OMA" id="MPTNSQE"/>
<gene>
    <name evidence="2" type="primary">ANKRD31</name>
</gene>
<evidence type="ECO:0000313" key="2">
    <source>
        <dbReference type="Ensembl" id="ENSP00000501032.1"/>
    </source>
</evidence>
<reference evidence="2 3" key="1">
    <citation type="journal article" date="2001" name="Nature">
        <title>Initial sequencing and analysis of the human genome.</title>
        <authorList>
            <consortium name="International Human Genome Sequencing Consortium"/>
            <person name="Lander E.S."/>
            <person name="Linton L.M."/>
            <person name="Birren B."/>
            <person name="Nusbaum C."/>
            <person name="Zody M.C."/>
            <person name="Baldwin J."/>
            <person name="Devon K."/>
            <person name="Dewar K."/>
            <person name="Doyle M."/>
            <person name="FitzHugh W."/>
            <person name="Funke R."/>
            <person name="Gage D."/>
            <person name="Harris K."/>
            <person name="Heaford A."/>
            <person name="Howland J."/>
            <person name="Kann L."/>
            <person name="Lehoczky J."/>
            <person name="LeVine R."/>
            <person name="McEwan P."/>
            <person name="McKernan K."/>
            <person name="Meldrim J."/>
            <person name="Mesirov J.P."/>
            <person name="Miranda C."/>
            <person name="Morris W."/>
            <person name="Naylor J."/>
            <person name="Raymond C."/>
            <person name="Rosetti M."/>
            <person name="Santos R."/>
            <person name="Sheridan A."/>
            <person name="Sougnez C."/>
            <person name="Stange-Thomann N."/>
            <person name="Stojanovic N."/>
            <person name="Subramanian A."/>
            <person name="Wyman D."/>
            <person name="Rogers J."/>
            <person name="Sulston J."/>
            <person name="Ainscough R."/>
            <person name="Beck S."/>
            <person name="Bentley D."/>
            <person name="Burton J."/>
            <person name="Clee C."/>
            <person name="Carter N."/>
            <person name="Coulson A."/>
            <person name="Deadman R."/>
            <person name="Deloukas P."/>
            <person name="Dunham A."/>
            <person name="Dunham I."/>
            <person name="Durbin R."/>
            <person name="French L."/>
            <person name="Grafham D."/>
            <person name="Gregory S."/>
            <person name="Hubbard T."/>
            <person name="Humphray S."/>
            <person name="Hunt A."/>
            <person name="Jones M."/>
            <person name="Lloyd C."/>
            <person name="McMurray A."/>
            <person name="Matthews L."/>
            <person name="Mercer S."/>
            <person name="Milne S."/>
            <person name="Mullikin J.C."/>
            <person name="Mungall A."/>
            <person name="Plumb R."/>
            <person name="Ross M."/>
            <person name="Shownkeen R."/>
            <person name="Sims S."/>
            <person name="Waterston R.H."/>
            <person name="Wilson R.K."/>
            <person name="Hillier L.W."/>
            <person name="McPherson J.D."/>
            <person name="Marra M.A."/>
            <person name="Mardis E.R."/>
            <person name="Fulton L.A."/>
            <person name="Chinwalla A.T."/>
            <person name="Pepin K.H."/>
            <person name="Gish W.R."/>
            <person name="Chissoe S.L."/>
            <person name="Wendl M.C."/>
            <person name="Delehaunty K.D."/>
            <person name="Miner T.L."/>
            <person name="Delehaunty A."/>
            <person name="Kramer J.B."/>
            <person name="Cook L.L."/>
            <person name="Fulton R.S."/>
            <person name="Johnson D.L."/>
            <person name="Minx P.J."/>
            <person name="Clifton S.W."/>
            <person name="Hawkins T."/>
            <person name="Branscomb E."/>
            <person name="Predki P."/>
            <person name="Richardson P."/>
            <person name="Wenning S."/>
            <person name="Slezak T."/>
            <person name="Doggett N."/>
            <person name="Cheng J.F."/>
            <person name="Olsen A."/>
            <person name="Lucas S."/>
            <person name="Elkin C."/>
            <person name="Uberbacher E."/>
            <person name="Frazier M."/>
            <person name="Gibbs R.A."/>
            <person name="Muzny D.M."/>
            <person name="Scherer S.E."/>
            <person name="Bouck J.B."/>
            <person name="Sodergren E.J."/>
            <person name="Worley K.C."/>
            <person name="Rives C.M."/>
            <person name="Gorrell J.H."/>
            <person name="Metzker M.L."/>
            <person name="Naylor S.L."/>
            <person name="Kucherlapati R.S."/>
            <person name="Nelson D.L."/>
            <person name="Weinstock G.M."/>
            <person name="Sakaki Y."/>
            <person name="Fujiyama A."/>
            <person name="Hattori M."/>
            <person name="Yada T."/>
            <person name="Toyoda A."/>
            <person name="Itoh T."/>
            <person name="Kawagoe C."/>
            <person name="Watanabe H."/>
            <person name="Totoki Y."/>
            <person name="Taylor T."/>
            <person name="Weissenbach J."/>
            <person name="Heilig R."/>
            <person name="Saurin W."/>
            <person name="Artiguenave F."/>
            <person name="Brottier P."/>
            <person name="Bruls T."/>
            <person name="Pelletier E."/>
            <person name="Robert C."/>
            <person name="Wincker P."/>
            <person name="Smith D.R."/>
            <person name="Doucette-Stamm L."/>
            <person name="Rubenfield M."/>
            <person name="Weinstock K."/>
            <person name="Lee H.M."/>
            <person name="Dubois J."/>
            <person name="Rosenthal A."/>
            <person name="Platzer M."/>
            <person name="Nyakatura G."/>
            <person name="Taudien S."/>
            <person name="Rump A."/>
            <person name="Yang H."/>
            <person name="Yu J."/>
            <person name="Wang J."/>
            <person name="Huang G."/>
            <person name="Gu J."/>
            <person name="Hood L."/>
            <person name="Rowen L."/>
            <person name="Madan A."/>
            <person name="Qin S."/>
            <person name="Davis R.W."/>
            <person name="Federspiel N.A."/>
            <person name="Abola A.P."/>
            <person name="Proctor M.J."/>
            <person name="Myers R.M."/>
            <person name="Schmutz J."/>
            <person name="Dickson M."/>
            <person name="Grimwood J."/>
            <person name="Cox D.R."/>
            <person name="Olson M.V."/>
            <person name="Kaul R."/>
            <person name="Raymond C."/>
            <person name="Shimizu N."/>
            <person name="Kawasaki K."/>
            <person name="Minoshima S."/>
            <person name="Evans G.A."/>
            <person name="Athanasiou M."/>
            <person name="Schultz R."/>
            <person name="Roe B.A."/>
            <person name="Chen F."/>
            <person name="Pan H."/>
            <person name="Ramser J."/>
            <person name="Lehrach H."/>
            <person name="Reinhardt R."/>
            <person name="McCombie W.R."/>
            <person name="de la Bastide M."/>
            <person name="Dedhia N."/>
            <person name="Blocker H."/>
            <person name="Hornischer K."/>
            <person name="Nordsiek G."/>
            <person name="Agarwala R."/>
            <person name="Aravind L."/>
            <person name="Bailey J.A."/>
            <person name="Bateman A."/>
            <person name="Batzoglou S."/>
            <person name="Birney E."/>
            <person name="Bork P."/>
            <person name="Brown D.G."/>
            <person name="Burge C.B."/>
            <person name="Cerutti L."/>
            <person name="Chen H.C."/>
            <person name="Church D."/>
            <person name="Clamp M."/>
            <person name="Copley R.R."/>
            <person name="Doerks T."/>
            <person name="Eddy S.R."/>
            <person name="Eichler E.E."/>
            <person name="Furey T.S."/>
            <person name="Galagan J."/>
            <person name="Gilbert J.G."/>
            <person name="Harmon C."/>
            <person name="Hayashizaki Y."/>
            <person name="Haussler D."/>
            <person name="Hermjakob H."/>
            <person name="Hokamp K."/>
            <person name="Jang W."/>
            <person name="Johnson L.S."/>
            <person name="Jones T.A."/>
            <person name="Kasif S."/>
            <person name="Kaspryzk A."/>
            <person name="Kennedy S."/>
            <person name="Kent W.J."/>
            <person name="Kitts P."/>
            <person name="Koonin E.V."/>
            <person name="Korf I."/>
            <person name="Kulp D."/>
            <person name="Lancet D."/>
            <person name="Lowe T.M."/>
            <person name="McLysaght A."/>
            <person name="Mikkelsen T."/>
            <person name="Moran J.V."/>
            <person name="Mulder N."/>
            <person name="Pollara V.J."/>
            <person name="Ponting C.P."/>
            <person name="Schuler G."/>
            <person name="Schultz J."/>
            <person name="Slater G."/>
            <person name="Smit A.F."/>
            <person name="Stupka E."/>
            <person name="Szustakowski J."/>
            <person name="Thierry-Mieg D."/>
            <person name="Thierry-Mieg J."/>
            <person name="Wagner L."/>
            <person name="Wallis J."/>
            <person name="Wheeler R."/>
            <person name="Williams A."/>
            <person name="Wolf Y.I."/>
            <person name="Wolfe K.H."/>
            <person name="Yang S.P."/>
            <person name="Yeh R.F."/>
            <person name="Collins F."/>
            <person name="Guyer M.S."/>
            <person name="Peterson J."/>
            <person name="Felsenfeld A."/>
            <person name="Wetterstrand K.A."/>
            <person name="Patrinos A."/>
            <person name="Morgan M.J."/>
            <person name="de Jong P."/>
            <person name="Catanese J.J."/>
            <person name="Osoegawa K."/>
            <person name="Shizuya H."/>
            <person name="Choi S."/>
            <person name="Chen Y.J."/>
        </authorList>
    </citation>
    <scope>NUCLEOTIDE SEQUENCE [LARGE SCALE GENOMIC DNA]</scope>
</reference>
<feature type="region of interest" description="Disordered" evidence="1">
    <location>
        <begin position="1"/>
        <end position="35"/>
    </location>
</feature>
<dbReference type="AlphaFoldDB" id="A0A669KAY2"/>
<sequence length="35" mass="4063">MEEGVQAPDWDSDETVIEGSVTESDLEEKELPWRR</sequence>
<dbReference type="Bgee" id="ENSG00000145700">
    <property type="expression patterns" value="Expressed in male germ line stem cell (sensu Vertebrata) in testis and 65 other cell types or tissues"/>
</dbReference>
<dbReference type="OpenTargets" id="ENSG00000145700"/>
<name>A0A669KAY2_HUMAN</name>
<dbReference type="Ensembl" id="ENST00000674120.1">
    <property type="protein sequence ID" value="ENSP00000501032.1"/>
    <property type="gene ID" value="ENSG00000145700.10"/>
</dbReference>
<dbReference type="EMBL" id="AC008769">
    <property type="status" value="NOT_ANNOTATED_CDS"/>
    <property type="molecule type" value="Genomic_DNA"/>
</dbReference>